<keyword evidence="2" id="KW-1185">Reference proteome</keyword>
<proteinExistence type="predicted"/>
<evidence type="ECO:0000313" key="2">
    <source>
        <dbReference type="Proteomes" id="UP001732700"/>
    </source>
</evidence>
<protein>
    <submittedName>
        <fullName evidence="1">Uncharacterized protein</fullName>
    </submittedName>
</protein>
<reference evidence="1" key="2">
    <citation type="submission" date="2025-09" db="UniProtKB">
        <authorList>
            <consortium name="EnsemblPlants"/>
        </authorList>
    </citation>
    <scope>IDENTIFICATION</scope>
</reference>
<reference evidence="1" key="1">
    <citation type="submission" date="2021-05" db="EMBL/GenBank/DDBJ databases">
        <authorList>
            <person name="Scholz U."/>
            <person name="Mascher M."/>
            <person name="Fiebig A."/>
        </authorList>
    </citation>
    <scope>NUCLEOTIDE SEQUENCE [LARGE SCALE GENOMIC DNA]</scope>
</reference>
<dbReference type="EnsemblPlants" id="AVESA.00010b.r2.4DG0767520.1">
    <property type="protein sequence ID" value="AVESA.00010b.r2.4DG0767520.1.CDS.1"/>
    <property type="gene ID" value="AVESA.00010b.r2.4DG0767520"/>
</dbReference>
<name>A0ACD5XFT8_AVESA</name>
<dbReference type="Proteomes" id="UP001732700">
    <property type="component" value="Chromosome 4D"/>
</dbReference>
<accession>A0ACD5XFT8</accession>
<organism evidence="1 2">
    <name type="scientific">Avena sativa</name>
    <name type="common">Oat</name>
    <dbReference type="NCBI Taxonomy" id="4498"/>
    <lineage>
        <taxon>Eukaryota</taxon>
        <taxon>Viridiplantae</taxon>
        <taxon>Streptophyta</taxon>
        <taxon>Embryophyta</taxon>
        <taxon>Tracheophyta</taxon>
        <taxon>Spermatophyta</taxon>
        <taxon>Magnoliopsida</taxon>
        <taxon>Liliopsida</taxon>
        <taxon>Poales</taxon>
        <taxon>Poaceae</taxon>
        <taxon>BOP clade</taxon>
        <taxon>Pooideae</taxon>
        <taxon>Poodae</taxon>
        <taxon>Poeae</taxon>
        <taxon>Poeae Chloroplast Group 1 (Aveneae type)</taxon>
        <taxon>Aveninae</taxon>
        <taxon>Avena</taxon>
    </lineage>
</organism>
<sequence>MEGQGNPPNKRAALSLPGAAATAPGTSRDRLIRLPDSLLVGILLKLGTNEAIKASALSRHWGRVWAQIPDLNFDDVGSSVPACALAAYKAHGGDDIHSLTVSLNQANAQETTAWLSLAAPLLSGRLHVDHRRKVTRETLQQFLREEDAMVLRAAVELLCFKKATEILMDLGFHALALPPSGVFDLLRVMLLEHFWFRGQISVSNTMFPSLQKLTIRRVRGLVGLTLNSKSLLNIRLSLLLEIQRLNILAPELNKLEVTFCFYNAPTPVASIAAEKLEELRWEVPCVPELKGMTQLRVLGAPPITMLWPEDICAEFLNCFPAVNHLELQIRPGVSASSSSWTRFFTGPFLYLIVLSPT</sequence>
<evidence type="ECO:0000313" key="1">
    <source>
        <dbReference type="EnsemblPlants" id="AVESA.00010b.r2.4DG0767520.1.CDS.1"/>
    </source>
</evidence>